<dbReference type="RefSeq" id="WP_003327131.1">
    <property type="nucleotide sequence ID" value="NC_014639.1"/>
</dbReference>
<dbReference type="EMBL" id="CP002207">
    <property type="protein sequence ID" value="ADP33681.1"/>
    <property type="molecule type" value="Genomic_DNA"/>
</dbReference>
<name>A0ABM5M0Y8_BACA1</name>
<organism evidence="2 3">
    <name type="scientific">Bacillus atrophaeus (strain 1942)</name>
    <dbReference type="NCBI Taxonomy" id="720555"/>
    <lineage>
        <taxon>Bacteria</taxon>
        <taxon>Bacillati</taxon>
        <taxon>Bacillota</taxon>
        <taxon>Bacilli</taxon>
        <taxon>Bacillales</taxon>
        <taxon>Bacillaceae</taxon>
        <taxon>Bacillus</taxon>
    </lineage>
</organism>
<reference evidence="2 3" key="1">
    <citation type="journal article" date="2011" name="Front. Microbiol.">
        <title>Genomic signatures of strain selection and enhancement in Bacillus atrophaeus var. globigii, a historical biowarfare simulant.</title>
        <authorList>
            <person name="Gibbons H.S."/>
            <person name="Broomall S.M."/>
            <person name="McNew L.A."/>
            <person name="Daligault H."/>
            <person name="Chapman C."/>
            <person name="Bruce D."/>
            <person name="Karavis M."/>
            <person name="Krepps M."/>
            <person name="McGregor P.A."/>
            <person name="Hong C."/>
            <person name="Park K.H."/>
            <person name="Akmal A."/>
            <person name="Feldman A."/>
            <person name="Lin J.S."/>
            <person name="Chang W.E."/>
            <person name="Higgs B.W."/>
            <person name="Demirev P."/>
            <person name="Lindquist J."/>
            <person name="Liem A."/>
            <person name="Fochler E."/>
            <person name="Read T.D."/>
            <person name="Tapia R."/>
            <person name="Johnson S."/>
            <person name="Bishop-Lilly K.A."/>
            <person name="Detter C."/>
            <person name="Han C."/>
            <person name="Sozhamannan S."/>
            <person name="Rosenzweig C.N."/>
            <person name="Skowronski E.W."/>
        </authorList>
    </citation>
    <scope>NUCLEOTIDE SEQUENCE [LARGE SCALE GENOMIC DNA]</scope>
    <source>
        <strain evidence="2 3">1942</strain>
    </source>
</reference>
<dbReference type="Pfam" id="PF03621">
    <property type="entry name" value="MbtH"/>
    <property type="match status" value="1"/>
</dbReference>
<dbReference type="SUPFAM" id="SSF160582">
    <property type="entry name" value="MbtH-like"/>
    <property type="match status" value="1"/>
</dbReference>
<dbReference type="InterPro" id="IPR037407">
    <property type="entry name" value="MLP_fam"/>
</dbReference>
<proteinExistence type="predicted"/>
<evidence type="ECO:0000313" key="2">
    <source>
        <dbReference type="EMBL" id="ADP33681.1"/>
    </source>
</evidence>
<accession>A0ABM5M0Y8</accession>
<gene>
    <name evidence="2" type="ordered locus">BATR1942_13795</name>
</gene>
<sequence>MTNPFENADGTYFVLVNEEGQYSLWPGSIEVPNGWNVVYEQEGRQACLDYINSHWHNMQPNSLKPKAVIAEEK</sequence>
<dbReference type="InterPro" id="IPR038020">
    <property type="entry name" value="MbtH-like_sf"/>
</dbReference>
<evidence type="ECO:0000313" key="3">
    <source>
        <dbReference type="Proteomes" id="UP000006867"/>
    </source>
</evidence>
<keyword evidence="3" id="KW-1185">Reference proteome</keyword>
<dbReference type="Gene3D" id="3.90.820.10">
    <property type="entry name" value="Structural Genomics, Unknown Function 30-nov-00 1gh9 Mol_id"/>
    <property type="match status" value="1"/>
</dbReference>
<feature type="domain" description="MbtH-like" evidence="1">
    <location>
        <begin position="3"/>
        <end position="53"/>
    </location>
</feature>
<dbReference type="SMART" id="SM00923">
    <property type="entry name" value="MbtH"/>
    <property type="match status" value="1"/>
</dbReference>
<dbReference type="InterPro" id="IPR005153">
    <property type="entry name" value="MbtH-like_dom"/>
</dbReference>
<dbReference type="PANTHER" id="PTHR38444">
    <property type="entry name" value="ENTEROBACTIN BIOSYNTHESIS PROTEIN YBDZ"/>
    <property type="match status" value="1"/>
</dbReference>
<dbReference type="Proteomes" id="UP000006867">
    <property type="component" value="Chromosome"/>
</dbReference>
<evidence type="ECO:0000259" key="1">
    <source>
        <dbReference type="SMART" id="SM00923"/>
    </source>
</evidence>
<dbReference type="PANTHER" id="PTHR38444:SF1">
    <property type="entry name" value="ENTEROBACTIN BIOSYNTHESIS PROTEIN YBDZ"/>
    <property type="match status" value="1"/>
</dbReference>
<protein>
    <recommendedName>
        <fullName evidence="1">MbtH-like domain-containing protein</fullName>
    </recommendedName>
</protein>